<evidence type="ECO:0000313" key="1">
    <source>
        <dbReference type="EMBL" id="KGE88513.1"/>
    </source>
</evidence>
<name>A0A098SA36_9BACT</name>
<dbReference type="EMBL" id="JPOS01000018">
    <property type="protein sequence ID" value="KGE88513.1"/>
    <property type="molecule type" value="Genomic_DNA"/>
</dbReference>
<proteinExistence type="predicted"/>
<organism evidence="1 2">
    <name type="scientific">Phaeodactylibacter xiamenensis</name>
    <dbReference type="NCBI Taxonomy" id="1524460"/>
    <lineage>
        <taxon>Bacteria</taxon>
        <taxon>Pseudomonadati</taxon>
        <taxon>Bacteroidota</taxon>
        <taxon>Saprospiria</taxon>
        <taxon>Saprospirales</taxon>
        <taxon>Haliscomenobacteraceae</taxon>
        <taxon>Phaeodactylibacter</taxon>
    </lineage>
</organism>
<accession>A0A098SA36</accession>
<dbReference type="STRING" id="1524460.IX84_07465"/>
<comment type="caution">
    <text evidence="1">The sequence shown here is derived from an EMBL/GenBank/DDBJ whole genome shotgun (WGS) entry which is preliminary data.</text>
</comment>
<sequence length="114" mass="12280">MTWSALQPCQDGHVPEETREACPMVVANSNAHHCCAAEAPPKEASDGCGDEHGADGCSTFCSCQCCGTIFLQILPEHRAVEWSPIARAELAYLPETGRESPQLIWQPPPFGLDA</sequence>
<dbReference type="AlphaFoldDB" id="A0A098SA36"/>
<protein>
    <submittedName>
        <fullName evidence="1">Uncharacterized protein</fullName>
    </submittedName>
</protein>
<dbReference type="Proteomes" id="UP000029736">
    <property type="component" value="Unassembled WGS sequence"/>
</dbReference>
<evidence type="ECO:0000313" key="2">
    <source>
        <dbReference type="Proteomes" id="UP000029736"/>
    </source>
</evidence>
<reference evidence="1 2" key="1">
    <citation type="journal article" date="2014" name="Int. J. Syst. Evol. Microbiol.">
        <title>Phaeodactylibacter xiamenensis gen. nov., sp. nov., a member of the family Saprospiraceae isolated from the marine alga Phaeodactylum tricornutum.</title>
        <authorList>
            <person name="Chen Z.Jr."/>
            <person name="Lei X."/>
            <person name="Lai Q."/>
            <person name="Li Y."/>
            <person name="Zhang B."/>
            <person name="Zhang J."/>
            <person name="Zhang H."/>
            <person name="Yang L."/>
            <person name="Zheng W."/>
            <person name="Tian Y."/>
            <person name="Yu Z."/>
            <person name="Xu H.Jr."/>
            <person name="Zheng T."/>
        </authorList>
    </citation>
    <scope>NUCLEOTIDE SEQUENCE [LARGE SCALE GENOMIC DNA]</scope>
    <source>
        <strain evidence="1 2">KD52</strain>
    </source>
</reference>
<gene>
    <name evidence="1" type="ORF">IX84_07465</name>
</gene>
<keyword evidence="2" id="KW-1185">Reference proteome</keyword>